<dbReference type="Pfam" id="PF00271">
    <property type="entry name" value="Helicase_C"/>
    <property type="match status" value="1"/>
</dbReference>
<dbReference type="InterPro" id="IPR001650">
    <property type="entry name" value="Helicase_C-like"/>
</dbReference>
<dbReference type="Pfam" id="PF07717">
    <property type="entry name" value="OB_NTP_bind"/>
    <property type="match status" value="1"/>
</dbReference>
<evidence type="ECO:0000313" key="11">
    <source>
        <dbReference type="EnsemblPlants" id="AET02648"/>
    </source>
</evidence>
<dbReference type="Proteomes" id="UP000002051">
    <property type="component" value="Chromosome 8"/>
</dbReference>
<dbReference type="Gene3D" id="3.40.50.300">
    <property type="entry name" value="P-loop containing nucleotide triphosphate hydrolases"/>
    <property type="match status" value="1"/>
</dbReference>
<dbReference type="InterPro" id="IPR059023">
    <property type="entry name" value="RNA_hel_CTD"/>
</dbReference>
<feature type="region of interest" description="Disordered" evidence="8">
    <location>
        <begin position="606"/>
        <end position="630"/>
    </location>
</feature>
<dbReference type="SMART" id="SM00847">
    <property type="entry name" value="HA2"/>
    <property type="match status" value="1"/>
</dbReference>
<evidence type="ECO:0000256" key="1">
    <source>
        <dbReference type="ARBA" id="ARBA00012552"/>
    </source>
</evidence>
<reference evidence="10 12" key="2">
    <citation type="journal article" date="2014" name="BMC Genomics">
        <title>An improved genome release (version Mt4.0) for the model legume Medicago truncatula.</title>
        <authorList>
            <person name="Tang H."/>
            <person name="Krishnakumar V."/>
            <person name="Bidwell S."/>
            <person name="Rosen B."/>
            <person name="Chan A."/>
            <person name="Zhou S."/>
            <person name="Gentzbittel L."/>
            <person name="Childs K.L."/>
            <person name="Yandell M."/>
            <person name="Gundlach H."/>
            <person name="Mayer K.F."/>
            <person name="Schwartz D.C."/>
            <person name="Town C.D."/>
        </authorList>
    </citation>
    <scope>GENOME REANNOTATION</scope>
    <source>
        <strain evidence="11 12">cv. Jemalong A17</strain>
    </source>
</reference>
<dbReference type="EC" id="3.6.4.13" evidence="1"/>
<dbReference type="PANTHER" id="PTHR18934">
    <property type="entry name" value="ATP-DEPENDENT RNA HELICASE"/>
    <property type="match status" value="1"/>
</dbReference>
<feature type="region of interest" description="Disordered" evidence="8">
    <location>
        <begin position="1"/>
        <end position="21"/>
    </location>
</feature>
<dbReference type="GO" id="GO:0005634">
    <property type="term" value="C:nucleus"/>
    <property type="evidence" value="ECO:0000318"/>
    <property type="project" value="GO_Central"/>
</dbReference>
<evidence type="ECO:0000256" key="7">
    <source>
        <dbReference type="ARBA" id="ARBA00060772"/>
    </source>
</evidence>
<gene>
    <name evidence="10" type="ordered locus">MTR_8g045110</name>
</gene>
<accession>G7L7Q7</accession>
<sequence>MVTGKDLTAAEEEKGQQKSCSFRETNWTNGKLSSSGKRKWFHFRRSVRMAAKESPVSWWRWLGCLKRELEGALSKSTFANYSPNTRSSLYNWKPHCIGFKLIEAVLCHICRKERPGAVLVFMTGWKDISRLRDGLQNHHLLGDRKSVLIQTCHGLMETFEQKLIFDKPPPNVRKIVLATNVAEASITINDIVFIIDCGKTNESSYDALNNTPCLLPSWISQASARQRRGRAGHVQPGECYHLYPKCVYEAFSEYQLPEILRTPLNSLCLQIKSLQVESIGKFLSSALEAPDPRAVQNAIEFLTTIGALDEDENLTNLGKVLSILPVDPKLGKMLIMGAIFRCFDPVLTIVSVLSVRDPFLMLQDKSELKRAKSRFSANDYSDHMVFVRAYEGWKDAKRERSDYNYCWRNFLSSQTLHEIHSIRKQLSSILKETGLLDTDASINNNLSIDQSLVRAVICSGLFPCIASVNQESIKTMDDGYVLLAEISVNSKQTIPYPWLVFNEKVKIKQVLIRDSTGVSDLMLILFGGALSNGKQPGHLKMLDGYVDFFMDPNLADCCLKLKGELDRLIQKKLEDPGIDFHKEGECVMYAVQELISGDQCEGRFVSARDSQKPKASDDENKFTKDGTNLS</sequence>
<dbReference type="InterPro" id="IPR048333">
    <property type="entry name" value="HA2_WH"/>
</dbReference>
<dbReference type="InterPro" id="IPR011709">
    <property type="entry name" value="DEAD-box_helicase_OB_fold"/>
</dbReference>
<dbReference type="PROSITE" id="PS51194">
    <property type="entry name" value="HELICASE_CTER"/>
    <property type="match status" value="1"/>
</dbReference>
<dbReference type="Pfam" id="PF04408">
    <property type="entry name" value="WHD_HA2"/>
    <property type="match status" value="1"/>
</dbReference>
<name>G7L7Q7_MEDTR</name>
<dbReference type="Gene3D" id="1.20.120.1080">
    <property type="match status" value="1"/>
</dbReference>
<dbReference type="GO" id="GO:0003723">
    <property type="term" value="F:RNA binding"/>
    <property type="evidence" value="ECO:0000318"/>
    <property type="project" value="GO_Central"/>
</dbReference>
<evidence type="ECO:0000256" key="6">
    <source>
        <dbReference type="ARBA" id="ARBA00047984"/>
    </source>
</evidence>
<evidence type="ECO:0000256" key="8">
    <source>
        <dbReference type="SAM" id="MobiDB-lite"/>
    </source>
</evidence>
<dbReference type="AlphaFoldDB" id="G7L7Q7"/>
<evidence type="ECO:0000256" key="5">
    <source>
        <dbReference type="ARBA" id="ARBA00022840"/>
    </source>
</evidence>
<dbReference type="EnsemblPlants" id="AET02648">
    <property type="protein sequence ID" value="AET02648"/>
    <property type="gene ID" value="MTR_8g045110"/>
</dbReference>
<proteinExistence type="inferred from homology"/>
<reference evidence="11" key="3">
    <citation type="submission" date="2015-04" db="UniProtKB">
        <authorList>
            <consortium name="EnsemblPlants"/>
        </authorList>
    </citation>
    <scope>IDENTIFICATION</scope>
    <source>
        <strain evidence="11">cv. Jemalong A17</strain>
    </source>
</reference>
<reference evidence="10 12" key="1">
    <citation type="journal article" date="2011" name="Nature">
        <title>The Medicago genome provides insight into the evolution of rhizobial symbioses.</title>
        <authorList>
            <person name="Young N.D."/>
            <person name="Debelle F."/>
            <person name="Oldroyd G.E."/>
            <person name="Geurts R."/>
            <person name="Cannon S.B."/>
            <person name="Udvardi M.K."/>
            <person name="Benedito V.A."/>
            <person name="Mayer K.F."/>
            <person name="Gouzy J."/>
            <person name="Schoof H."/>
            <person name="Van de Peer Y."/>
            <person name="Proost S."/>
            <person name="Cook D.R."/>
            <person name="Meyers B.C."/>
            <person name="Spannagl M."/>
            <person name="Cheung F."/>
            <person name="De Mita S."/>
            <person name="Krishnakumar V."/>
            <person name="Gundlach H."/>
            <person name="Zhou S."/>
            <person name="Mudge J."/>
            <person name="Bharti A.K."/>
            <person name="Murray J.D."/>
            <person name="Naoumkina M.A."/>
            <person name="Rosen B."/>
            <person name="Silverstein K.A."/>
            <person name="Tang H."/>
            <person name="Rombauts S."/>
            <person name="Zhao P.X."/>
            <person name="Zhou P."/>
            <person name="Barbe V."/>
            <person name="Bardou P."/>
            <person name="Bechner M."/>
            <person name="Bellec A."/>
            <person name="Berger A."/>
            <person name="Berges H."/>
            <person name="Bidwell S."/>
            <person name="Bisseling T."/>
            <person name="Choisne N."/>
            <person name="Couloux A."/>
            <person name="Denny R."/>
            <person name="Deshpande S."/>
            <person name="Dai X."/>
            <person name="Doyle J.J."/>
            <person name="Dudez A.M."/>
            <person name="Farmer A.D."/>
            <person name="Fouteau S."/>
            <person name="Franken C."/>
            <person name="Gibelin C."/>
            <person name="Gish J."/>
            <person name="Goldstein S."/>
            <person name="Gonzalez A.J."/>
            <person name="Green P.J."/>
            <person name="Hallab A."/>
            <person name="Hartog M."/>
            <person name="Hua A."/>
            <person name="Humphray S.J."/>
            <person name="Jeong D.H."/>
            <person name="Jing Y."/>
            <person name="Jocker A."/>
            <person name="Kenton S.M."/>
            <person name="Kim D.J."/>
            <person name="Klee K."/>
            <person name="Lai H."/>
            <person name="Lang C."/>
            <person name="Lin S."/>
            <person name="Macmil S.L."/>
            <person name="Magdelenat G."/>
            <person name="Matthews L."/>
            <person name="McCorrison J."/>
            <person name="Monaghan E.L."/>
            <person name="Mun J.H."/>
            <person name="Najar F.Z."/>
            <person name="Nicholson C."/>
            <person name="Noirot C."/>
            <person name="O'Bleness M."/>
            <person name="Paule C.R."/>
            <person name="Poulain J."/>
            <person name="Prion F."/>
            <person name="Qin B."/>
            <person name="Qu C."/>
            <person name="Retzel E.F."/>
            <person name="Riddle C."/>
            <person name="Sallet E."/>
            <person name="Samain S."/>
            <person name="Samson N."/>
            <person name="Sanders I."/>
            <person name="Saurat O."/>
            <person name="Scarpelli C."/>
            <person name="Schiex T."/>
            <person name="Segurens B."/>
            <person name="Severin A.J."/>
            <person name="Sherrier D.J."/>
            <person name="Shi R."/>
            <person name="Sims S."/>
            <person name="Singer S.R."/>
            <person name="Sinharoy S."/>
            <person name="Sterck L."/>
            <person name="Viollet A."/>
            <person name="Wang B.B."/>
            <person name="Wang K."/>
            <person name="Wang M."/>
            <person name="Wang X."/>
            <person name="Warfsmann J."/>
            <person name="Weissenbach J."/>
            <person name="White D.D."/>
            <person name="White J.D."/>
            <person name="Wiley G.B."/>
            <person name="Wincker P."/>
            <person name="Xing Y."/>
            <person name="Yang L."/>
            <person name="Yao Z."/>
            <person name="Ying F."/>
            <person name="Zhai J."/>
            <person name="Zhou L."/>
            <person name="Zuber A."/>
            <person name="Denarie J."/>
            <person name="Dixon R.A."/>
            <person name="May G.D."/>
            <person name="Schwartz D.C."/>
            <person name="Rogers J."/>
            <person name="Quetier F."/>
            <person name="Town C.D."/>
            <person name="Roe B.A."/>
        </authorList>
    </citation>
    <scope>NUCLEOTIDE SEQUENCE [LARGE SCALE GENOMIC DNA]</scope>
    <source>
        <strain evidence="10">A17</strain>
        <strain evidence="11 12">cv. Jemalong A17</strain>
    </source>
</reference>
<dbReference type="EMBL" id="CM001224">
    <property type="protein sequence ID" value="AET02648.2"/>
    <property type="molecule type" value="Genomic_DNA"/>
</dbReference>
<dbReference type="Pfam" id="PF26026">
    <property type="entry name" value="RNA_hel_CTD"/>
    <property type="match status" value="1"/>
</dbReference>
<dbReference type="Pfam" id="PF21010">
    <property type="entry name" value="HA2_C"/>
    <property type="match status" value="1"/>
</dbReference>
<feature type="compositionally biased region" description="Basic and acidic residues" evidence="8">
    <location>
        <begin position="609"/>
        <end position="624"/>
    </location>
</feature>
<keyword evidence="3" id="KW-0378">Hydrolase</keyword>
<dbReference type="STRING" id="3880.G7L7Q7"/>
<comment type="similarity">
    <text evidence="7">Belongs to the DExH box helicase family.</text>
</comment>
<dbReference type="GO" id="GO:0004386">
    <property type="term" value="F:helicase activity"/>
    <property type="evidence" value="ECO:0000318"/>
    <property type="project" value="GO_Central"/>
</dbReference>
<dbReference type="CDD" id="cd18791">
    <property type="entry name" value="SF2_C_RHA"/>
    <property type="match status" value="1"/>
</dbReference>
<keyword evidence="2" id="KW-0547">Nucleotide-binding</keyword>
<evidence type="ECO:0000256" key="4">
    <source>
        <dbReference type="ARBA" id="ARBA00022806"/>
    </source>
</evidence>
<evidence type="ECO:0000259" key="9">
    <source>
        <dbReference type="PROSITE" id="PS51194"/>
    </source>
</evidence>
<evidence type="ECO:0000313" key="12">
    <source>
        <dbReference type="Proteomes" id="UP000002051"/>
    </source>
</evidence>
<dbReference type="SMART" id="SM00490">
    <property type="entry name" value="HELICc"/>
    <property type="match status" value="1"/>
</dbReference>
<dbReference type="FunFam" id="1.20.120.1080:FF:000002">
    <property type="entry name" value="Putative ATP-dependent RNA helicase DHX36"/>
    <property type="match status" value="1"/>
</dbReference>
<keyword evidence="12" id="KW-1185">Reference proteome</keyword>
<dbReference type="SUPFAM" id="SSF52540">
    <property type="entry name" value="P-loop containing nucleoside triphosphate hydrolases"/>
    <property type="match status" value="1"/>
</dbReference>
<feature type="domain" description="Helicase C-terminal" evidence="9">
    <location>
        <begin position="101"/>
        <end position="275"/>
    </location>
</feature>
<dbReference type="FunFam" id="3.40.50.300:FF:000480">
    <property type="entry name" value="DExH-box ATP-dependent RNA helicase DExH3"/>
    <property type="match status" value="1"/>
</dbReference>
<evidence type="ECO:0000313" key="10">
    <source>
        <dbReference type="EMBL" id="AET02648.2"/>
    </source>
</evidence>
<dbReference type="GO" id="GO:0003724">
    <property type="term" value="F:RNA helicase activity"/>
    <property type="evidence" value="ECO:0007669"/>
    <property type="project" value="UniProtKB-EC"/>
</dbReference>
<keyword evidence="4 10" id="KW-0347">Helicase</keyword>
<dbReference type="InterPro" id="IPR007502">
    <property type="entry name" value="Helicase-assoc_dom"/>
</dbReference>
<dbReference type="PaxDb" id="3880-AET02648"/>
<keyword evidence="5" id="KW-0067">ATP-binding</keyword>
<organism evidence="10 12">
    <name type="scientific">Medicago truncatula</name>
    <name type="common">Barrel medic</name>
    <name type="synonym">Medicago tribuloides</name>
    <dbReference type="NCBI Taxonomy" id="3880"/>
    <lineage>
        <taxon>Eukaryota</taxon>
        <taxon>Viridiplantae</taxon>
        <taxon>Streptophyta</taxon>
        <taxon>Embryophyta</taxon>
        <taxon>Tracheophyta</taxon>
        <taxon>Spermatophyta</taxon>
        <taxon>Magnoliopsida</taxon>
        <taxon>eudicotyledons</taxon>
        <taxon>Gunneridae</taxon>
        <taxon>Pentapetalae</taxon>
        <taxon>rosids</taxon>
        <taxon>fabids</taxon>
        <taxon>Fabales</taxon>
        <taxon>Fabaceae</taxon>
        <taxon>Papilionoideae</taxon>
        <taxon>50 kb inversion clade</taxon>
        <taxon>NPAAA clade</taxon>
        <taxon>Hologalegina</taxon>
        <taxon>IRL clade</taxon>
        <taxon>Trifolieae</taxon>
        <taxon>Medicago</taxon>
    </lineage>
</organism>
<protein>
    <recommendedName>
        <fullName evidence="1">RNA helicase</fullName>
        <ecNumber evidence="1">3.6.4.13</ecNumber>
    </recommendedName>
</protein>
<evidence type="ECO:0000256" key="2">
    <source>
        <dbReference type="ARBA" id="ARBA00022741"/>
    </source>
</evidence>
<dbReference type="InterPro" id="IPR027417">
    <property type="entry name" value="P-loop_NTPase"/>
</dbReference>
<evidence type="ECO:0000256" key="3">
    <source>
        <dbReference type="ARBA" id="ARBA00022801"/>
    </source>
</evidence>
<dbReference type="eggNOG" id="KOG0920">
    <property type="taxonomic scope" value="Eukaryota"/>
</dbReference>
<dbReference type="GO" id="GO:0005524">
    <property type="term" value="F:ATP binding"/>
    <property type="evidence" value="ECO:0007669"/>
    <property type="project" value="UniProtKB-KW"/>
</dbReference>
<dbReference type="HOGENOM" id="CLU_001832_1_4_1"/>
<dbReference type="PANTHER" id="PTHR18934:SF103">
    <property type="entry name" value="RNA HELICASE"/>
    <property type="match status" value="1"/>
</dbReference>
<accession>A0A0C3Y055</accession>
<comment type="catalytic activity">
    <reaction evidence="6">
        <text>ATP + H2O = ADP + phosphate + H(+)</text>
        <dbReference type="Rhea" id="RHEA:13065"/>
        <dbReference type="ChEBI" id="CHEBI:15377"/>
        <dbReference type="ChEBI" id="CHEBI:15378"/>
        <dbReference type="ChEBI" id="CHEBI:30616"/>
        <dbReference type="ChEBI" id="CHEBI:43474"/>
        <dbReference type="ChEBI" id="CHEBI:456216"/>
        <dbReference type="EC" id="3.6.4.13"/>
    </reaction>
</comment>
<dbReference type="GO" id="GO:0016787">
    <property type="term" value="F:hydrolase activity"/>
    <property type="evidence" value="ECO:0007669"/>
    <property type="project" value="UniProtKB-KW"/>
</dbReference>